<protein>
    <submittedName>
        <fullName evidence="2">Uncharacterized protein</fullName>
    </submittedName>
</protein>
<evidence type="ECO:0000313" key="3">
    <source>
        <dbReference type="Proteomes" id="UP000262172"/>
    </source>
</evidence>
<evidence type="ECO:0000256" key="1">
    <source>
        <dbReference type="SAM" id="Phobius"/>
    </source>
</evidence>
<organism evidence="2 3">
    <name type="scientific">Microbacterium bovistercoris</name>
    <dbReference type="NCBI Taxonomy" id="2293570"/>
    <lineage>
        <taxon>Bacteria</taxon>
        <taxon>Bacillati</taxon>
        <taxon>Actinomycetota</taxon>
        <taxon>Actinomycetes</taxon>
        <taxon>Micrococcales</taxon>
        <taxon>Microbacteriaceae</taxon>
        <taxon>Microbacterium</taxon>
    </lineage>
</organism>
<feature type="transmembrane region" description="Helical" evidence="1">
    <location>
        <begin position="162"/>
        <end position="187"/>
    </location>
</feature>
<feature type="transmembrane region" description="Helical" evidence="1">
    <location>
        <begin position="135"/>
        <end position="156"/>
    </location>
</feature>
<dbReference type="AlphaFoldDB" id="A0A371NSP8"/>
<feature type="transmembrane region" description="Helical" evidence="1">
    <location>
        <begin position="64"/>
        <end position="84"/>
    </location>
</feature>
<feature type="transmembrane region" description="Helical" evidence="1">
    <location>
        <begin position="96"/>
        <end position="114"/>
    </location>
</feature>
<gene>
    <name evidence="2" type="ORF">DY023_11085</name>
</gene>
<keyword evidence="1" id="KW-0812">Transmembrane</keyword>
<sequence length="210" mass="22383">MVGYVGVASALALLLFFALADPFGANLRTWSWLGPANDVLSMVMVPAQTIAMVLLWHALRPAPVVAVLTGLTIVALVAGAVVTGRMLAGEATLDTQFLFAIPMIVLMFATLLAAGLRVLRDRRHPTVIGRRTARWAMITGGAGIAAMLLFALAYAFPAGSAGQLAFFIVGGVPGAVAYVGYPVWWLVLGLRQDAVTYLRTYEEEDAGRHR</sequence>
<name>A0A371NSP8_9MICO</name>
<proteinExistence type="predicted"/>
<accession>A0A371NSP8</accession>
<keyword evidence="1" id="KW-1133">Transmembrane helix</keyword>
<feature type="transmembrane region" description="Helical" evidence="1">
    <location>
        <begin position="39"/>
        <end position="57"/>
    </location>
</feature>
<keyword evidence="1" id="KW-0472">Membrane</keyword>
<reference evidence="2 3" key="1">
    <citation type="submission" date="2018-08" db="EMBL/GenBank/DDBJ databases">
        <title>Isolation, diversity and antifungal activity of Actinobacteria from cow dung.</title>
        <authorList>
            <person name="Ling L."/>
        </authorList>
    </citation>
    <scope>NUCLEOTIDE SEQUENCE [LARGE SCALE GENOMIC DNA]</scope>
    <source>
        <strain evidence="2 3">NEAU-LLE</strain>
    </source>
</reference>
<evidence type="ECO:0000313" key="2">
    <source>
        <dbReference type="EMBL" id="REJ05118.1"/>
    </source>
</evidence>
<comment type="caution">
    <text evidence="2">The sequence shown here is derived from an EMBL/GenBank/DDBJ whole genome shotgun (WGS) entry which is preliminary data.</text>
</comment>
<dbReference type="Proteomes" id="UP000262172">
    <property type="component" value="Unassembled WGS sequence"/>
</dbReference>
<dbReference type="EMBL" id="QUAB01000043">
    <property type="protein sequence ID" value="REJ05118.1"/>
    <property type="molecule type" value="Genomic_DNA"/>
</dbReference>
<keyword evidence="3" id="KW-1185">Reference proteome</keyword>